<proteinExistence type="predicted"/>
<feature type="region of interest" description="Disordered" evidence="1">
    <location>
        <begin position="1"/>
        <end position="58"/>
    </location>
</feature>
<gene>
    <name evidence="2" type="ORF">AVEN_164054_1</name>
</gene>
<evidence type="ECO:0000313" key="2">
    <source>
        <dbReference type="EMBL" id="GBM46041.1"/>
    </source>
</evidence>
<organism evidence="2 3">
    <name type="scientific">Araneus ventricosus</name>
    <name type="common">Orbweaver spider</name>
    <name type="synonym">Epeira ventricosa</name>
    <dbReference type="NCBI Taxonomy" id="182803"/>
    <lineage>
        <taxon>Eukaryota</taxon>
        <taxon>Metazoa</taxon>
        <taxon>Ecdysozoa</taxon>
        <taxon>Arthropoda</taxon>
        <taxon>Chelicerata</taxon>
        <taxon>Arachnida</taxon>
        <taxon>Araneae</taxon>
        <taxon>Araneomorphae</taxon>
        <taxon>Entelegynae</taxon>
        <taxon>Araneoidea</taxon>
        <taxon>Araneidae</taxon>
        <taxon>Araneus</taxon>
    </lineage>
</organism>
<keyword evidence="3" id="KW-1185">Reference proteome</keyword>
<dbReference type="Proteomes" id="UP000499080">
    <property type="component" value="Unassembled WGS sequence"/>
</dbReference>
<comment type="caution">
    <text evidence="2">The sequence shown here is derived from an EMBL/GenBank/DDBJ whole genome shotgun (WGS) entry which is preliminary data.</text>
</comment>
<dbReference type="EMBL" id="BGPR01001121">
    <property type="protein sequence ID" value="GBM46041.1"/>
    <property type="molecule type" value="Genomic_DNA"/>
</dbReference>
<feature type="compositionally biased region" description="Polar residues" evidence="1">
    <location>
        <begin position="40"/>
        <end position="50"/>
    </location>
</feature>
<name>A0A4Y2FY28_ARAVE</name>
<evidence type="ECO:0000313" key="3">
    <source>
        <dbReference type="Proteomes" id="UP000499080"/>
    </source>
</evidence>
<accession>A0A4Y2FY28</accession>
<feature type="compositionally biased region" description="Basic and acidic residues" evidence="1">
    <location>
        <begin position="1"/>
        <end position="37"/>
    </location>
</feature>
<reference evidence="2 3" key="1">
    <citation type="journal article" date="2019" name="Sci. Rep.">
        <title>Orb-weaving spider Araneus ventricosus genome elucidates the spidroin gene catalogue.</title>
        <authorList>
            <person name="Kono N."/>
            <person name="Nakamura H."/>
            <person name="Ohtoshi R."/>
            <person name="Moran D.A.P."/>
            <person name="Shinohara A."/>
            <person name="Yoshida Y."/>
            <person name="Fujiwara M."/>
            <person name="Mori M."/>
            <person name="Tomita M."/>
            <person name="Arakawa K."/>
        </authorList>
    </citation>
    <scope>NUCLEOTIDE SEQUENCE [LARGE SCALE GENOMIC DNA]</scope>
</reference>
<dbReference type="AlphaFoldDB" id="A0A4Y2FY28"/>
<evidence type="ECO:0000256" key="1">
    <source>
        <dbReference type="SAM" id="MobiDB-lite"/>
    </source>
</evidence>
<sequence>MPPKRQNVDRRANTANREREERQNETEEETAQRHEGNILHMSQSHAIESSQQREARNEAGRALIRELIQSLSYSDRNKQRGNTRLSMQMNRLNQSVELDHIAFQYNSEIRYLLKV</sequence>
<protein>
    <submittedName>
        <fullName evidence="2">Uncharacterized protein</fullName>
    </submittedName>
</protein>